<dbReference type="PANTHER" id="PTHR22807">
    <property type="entry name" value="NOP2 YEAST -RELATED NOL1/NOP2/FMU SUN DOMAIN-CONTAINING"/>
    <property type="match status" value="1"/>
</dbReference>
<evidence type="ECO:0000256" key="2">
    <source>
        <dbReference type="ARBA" id="ARBA00022603"/>
    </source>
</evidence>
<dbReference type="SUPFAM" id="SSF53335">
    <property type="entry name" value="S-adenosyl-L-methionine-dependent methyltransferases"/>
    <property type="match status" value="1"/>
</dbReference>
<dbReference type="EMBL" id="QFOZ01000001">
    <property type="protein sequence ID" value="PZP89933.1"/>
    <property type="molecule type" value="Genomic_DNA"/>
</dbReference>
<dbReference type="FunFam" id="3.40.50.150:FF:000257">
    <property type="entry name" value="16S rRNA methyltransferase"/>
    <property type="match status" value="1"/>
</dbReference>
<keyword evidence="4 7" id="KW-0949">S-adenosyl-L-methionine</keyword>
<dbReference type="InterPro" id="IPR006027">
    <property type="entry name" value="NusB_RsmB_TIM44"/>
</dbReference>
<comment type="similarity">
    <text evidence="1 7">Belongs to the class I-like SAM-binding methyltransferase superfamily. RsmB/NOP family.</text>
</comment>
<dbReference type="Gene3D" id="3.40.50.150">
    <property type="entry name" value="Vaccinia Virus protein VP39"/>
    <property type="match status" value="1"/>
</dbReference>
<keyword evidence="5 7" id="KW-0694">RNA-binding</keyword>
<evidence type="ECO:0000256" key="3">
    <source>
        <dbReference type="ARBA" id="ARBA00022679"/>
    </source>
</evidence>
<dbReference type="InterPro" id="IPR035926">
    <property type="entry name" value="NusB-like_sf"/>
</dbReference>
<dbReference type="PRINTS" id="PR02008">
    <property type="entry name" value="RCMTFAMILY"/>
</dbReference>
<sequence>MSGGFRSRSKVAAQRKSAQQHSAQQQQPAQRHTDTVKNTQVKHDDKASSRHHQQHAHRRHGQAIEDAARETALAVIRAVRADGAYANIALSQELRHRHLNKQDAAFATELANGTVRAQGILDPVIEEAAHRPVSEIDGDLLDILRLGTYQLLRTRVPQHAAVSTSTELARAERGQGSTGFVNAVLRTISRSTPTEWEERCCPQEERDPVGALAYHTAHPRWIVEAFAGALHVGEDSPELAATLEADDTRPIVHLVALPGEATAMEVTAMTGGETGPLSPYAVHLTEGGDPGRLDVVREGHARVQDEGSQIVALTLRKAPLEGEDQGRWLDLCAGPGGKSALLGAEAAITGATVTAVEPSHHRADLVRKACSDLPVTVVEADGRDPQIDPGFDRVLVDAPCSGLGSLRRRPESRWTRQPSDLADLTVLQHELLTSAAQLVRPGGVIAYSTCSPHLRETEAVVRDVAIETGLDILDATQIWPDWAGEDSVYHLTSAPFIQLWPHRHGTDAMFVALLRRPSHESL</sequence>
<evidence type="ECO:0000256" key="1">
    <source>
        <dbReference type="ARBA" id="ARBA00007494"/>
    </source>
</evidence>
<dbReference type="PROSITE" id="PS01153">
    <property type="entry name" value="NOL1_NOP2_SUN"/>
    <property type="match status" value="1"/>
</dbReference>
<evidence type="ECO:0000256" key="8">
    <source>
        <dbReference type="SAM" id="MobiDB-lite"/>
    </source>
</evidence>
<comment type="function">
    <text evidence="6">May act as RNA methyltransferase.</text>
</comment>
<dbReference type="GO" id="GO:0001510">
    <property type="term" value="P:RNA methylation"/>
    <property type="evidence" value="ECO:0007669"/>
    <property type="project" value="InterPro"/>
</dbReference>
<evidence type="ECO:0000256" key="5">
    <source>
        <dbReference type="ARBA" id="ARBA00022884"/>
    </source>
</evidence>
<evidence type="ECO:0000256" key="7">
    <source>
        <dbReference type="PROSITE-ProRule" id="PRU01023"/>
    </source>
</evidence>
<feature type="binding site" evidence="7">
    <location>
        <begin position="332"/>
        <end position="338"/>
    </location>
    <ligand>
        <name>S-adenosyl-L-methionine</name>
        <dbReference type="ChEBI" id="CHEBI:59789"/>
    </ligand>
</feature>
<dbReference type="Pfam" id="PF01189">
    <property type="entry name" value="Methyltr_RsmB-F"/>
    <property type="match status" value="1"/>
</dbReference>
<proteinExistence type="inferred from homology"/>
<dbReference type="PANTHER" id="PTHR22807:SF53">
    <property type="entry name" value="RIBOSOMAL RNA SMALL SUBUNIT METHYLTRANSFERASE B-RELATED"/>
    <property type="match status" value="1"/>
</dbReference>
<evidence type="ECO:0000259" key="9">
    <source>
        <dbReference type="PROSITE" id="PS51686"/>
    </source>
</evidence>
<dbReference type="GO" id="GO:0003723">
    <property type="term" value="F:RNA binding"/>
    <property type="evidence" value="ECO:0007669"/>
    <property type="project" value="UniProtKB-UniRule"/>
</dbReference>
<dbReference type="InterPro" id="IPR049560">
    <property type="entry name" value="MeTrfase_RsmB-F_NOP2_cat"/>
</dbReference>
<evidence type="ECO:0000256" key="6">
    <source>
        <dbReference type="ARBA" id="ARBA00059465"/>
    </source>
</evidence>
<evidence type="ECO:0000313" key="11">
    <source>
        <dbReference type="Proteomes" id="UP000248606"/>
    </source>
</evidence>
<feature type="compositionally biased region" description="Low complexity" evidence="8">
    <location>
        <begin position="12"/>
        <end position="30"/>
    </location>
</feature>
<feature type="binding site" evidence="7">
    <location>
        <position position="357"/>
    </location>
    <ligand>
        <name>S-adenosyl-L-methionine</name>
        <dbReference type="ChEBI" id="CHEBI:59789"/>
    </ligand>
</feature>
<dbReference type="Gene3D" id="1.10.940.10">
    <property type="entry name" value="NusB-like"/>
    <property type="match status" value="1"/>
</dbReference>
<evidence type="ECO:0000256" key="4">
    <source>
        <dbReference type="ARBA" id="ARBA00022691"/>
    </source>
</evidence>
<name>A0A2W5IFZ0_9ACTN</name>
<comment type="caution">
    <text evidence="10">The sequence shown here is derived from an EMBL/GenBank/DDBJ whole genome shotgun (WGS) entry which is preliminary data.</text>
</comment>
<feature type="binding site" evidence="7">
    <location>
        <position position="397"/>
    </location>
    <ligand>
        <name>S-adenosyl-L-methionine</name>
        <dbReference type="ChEBI" id="CHEBI:59789"/>
    </ligand>
</feature>
<feature type="compositionally biased region" description="Basic and acidic residues" evidence="8">
    <location>
        <begin position="31"/>
        <end position="48"/>
    </location>
</feature>
<keyword evidence="2 7" id="KW-0489">Methyltransferase</keyword>
<keyword evidence="3 7" id="KW-0808">Transferase</keyword>
<dbReference type="GO" id="GO:0008173">
    <property type="term" value="F:RNA methyltransferase activity"/>
    <property type="evidence" value="ECO:0007669"/>
    <property type="project" value="InterPro"/>
</dbReference>
<reference evidence="10 11" key="1">
    <citation type="submission" date="2017-08" db="EMBL/GenBank/DDBJ databases">
        <title>Infants hospitalized years apart are colonized by the same room-sourced microbial strains.</title>
        <authorList>
            <person name="Brooks B."/>
            <person name="Olm M.R."/>
            <person name="Firek B.A."/>
            <person name="Baker R."/>
            <person name="Thomas B.C."/>
            <person name="Morowitz M.J."/>
            <person name="Banfield J.F."/>
        </authorList>
    </citation>
    <scope>NUCLEOTIDE SEQUENCE [LARGE SCALE GENOMIC DNA]</scope>
    <source>
        <strain evidence="10">S2_006_000_R1_57</strain>
    </source>
</reference>
<dbReference type="Pfam" id="PF01029">
    <property type="entry name" value="NusB"/>
    <property type="match status" value="1"/>
</dbReference>
<dbReference type="PROSITE" id="PS51686">
    <property type="entry name" value="SAM_MT_RSMB_NOP"/>
    <property type="match status" value="1"/>
</dbReference>
<feature type="binding site" evidence="7">
    <location>
        <position position="381"/>
    </location>
    <ligand>
        <name>S-adenosyl-L-methionine</name>
        <dbReference type="ChEBI" id="CHEBI:59789"/>
    </ligand>
</feature>
<dbReference type="InterPro" id="IPR018314">
    <property type="entry name" value="RsmB/NOL1/NOP2-like_CS"/>
</dbReference>
<dbReference type="InterPro" id="IPR029063">
    <property type="entry name" value="SAM-dependent_MTases_sf"/>
</dbReference>
<dbReference type="SUPFAM" id="SSF48013">
    <property type="entry name" value="NusB-like"/>
    <property type="match status" value="1"/>
</dbReference>
<protein>
    <submittedName>
        <fullName evidence="10">Methyltransferase</fullName>
    </submittedName>
</protein>
<accession>A0A2W5IFZ0</accession>
<dbReference type="RefSeq" id="WP_303678597.1">
    <property type="nucleotide sequence ID" value="NZ_CAKZIO010000003.1"/>
</dbReference>
<dbReference type="GO" id="GO:0006355">
    <property type="term" value="P:regulation of DNA-templated transcription"/>
    <property type="evidence" value="ECO:0007669"/>
    <property type="project" value="InterPro"/>
</dbReference>
<feature type="domain" description="SAM-dependent MTase RsmB/NOP-type" evidence="9">
    <location>
        <begin position="229"/>
        <end position="517"/>
    </location>
</feature>
<gene>
    <name evidence="10" type="ORF">DI579_01920</name>
</gene>
<feature type="compositionally biased region" description="Basic residues" evidence="8">
    <location>
        <begin position="49"/>
        <end position="61"/>
    </location>
</feature>
<dbReference type="AlphaFoldDB" id="A0A2W5IFZ0"/>
<organism evidence="10 11">
    <name type="scientific">Lawsonella clevelandensis</name>
    <dbReference type="NCBI Taxonomy" id="1528099"/>
    <lineage>
        <taxon>Bacteria</taxon>
        <taxon>Bacillati</taxon>
        <taxon>Actinomycetota</taxon>
        <taxon>Actinomycetes</taxon>
        <taxon>Mycobacteriales</taxon>
        <taxon>Lawsonellaceae</taxon>
        <taxon>Lawsonella</taxon>
    </lineage>
</organism>
<dbReference type="Proteomes" id="UP000248606">
    <property type="component" value="Unassembled WGS sequence"/>
</dbReference>
<dbReference type="InterPro" id="IPR001678">
    <property type="entry name" value="MeTrfase_RsmB-F_NOP2_dom"/>
</dbReference>
<evidence type="ECO:0000313" key="10">
    <source>
        <dbReference type="EMBL" id="PZP89933.1"/>
    </source>
</evidence>
<feature type="region of interest" description="Disordered" evidence="8">
    <location>
        <begin position="1"/>
        <end position="63"/>
    </location>
</feature>
<feature type="active site" description="Nucleophile" evidence="7">
    <location>
        <position position="450"/>
    </location>
</feature>
<dbReference type="InterPro" id="IPR023267">
    <property type="entry name" value="RCMT"/>
</dbReference>
<dbReference type="CDD" id="cd02440">
    <property type="entry name" value="AdoMet_MTases"/>
    <property type="match status" value="1"/>
</dbReference>